<evidence type="ECO:0000313" key="2">
    <source>
        <dbReference type="EMBL" id="KAK1923157.1"/>
    </source>
</evidence>
<reference evidence="2" key="1">
    <citation type="submission" date="2023-02" db="EMBL/GenBank/DDBJ databases">
        <title>Identification and recombinant expression of a fungal hydrolase from Papiliotrema laurentii that hydrolyzes apple cutin and clears colloidal polyester polyurethane.</title>
        <authorList>
            <consortium name="DOE Joint Genome Institute"/>
            <person name="Roman V.A."/>
            <person name="Bojanowski C."/>
            <person name="Crable B.R."/>
            <person name="Wagner D.N."/>
            <person name="Hung C.S."/>
            <person name="Nadeau L.J."/>
            <person name="Schratz L."/>
            <person name="Haridas S."/>
            <person name="Pangilinan J."/>
            <person name="Lipzen A."/>
            <person name="Na H."/>
            <person name="Yan M."/>
            <person name="Ng V."/>
            <person name="Grigoriev I.V."/>
            <person name="Spatafora J.W."/>
            <person name="Barlow D."/>
            <person name="Biffinger J."/>
            <person name="Kelley-Loughnane N."/>
            <person name="Varaljay V.A."/>
            <person name="Crookes-Goodson W.J."/>
        </authorList>
    </citation>
    <scope>NUCLEOTIDE SEQUENCE</scope>
    <source>
        <strain evidence="2">5307AH</strain>
    </source>
</reference>
<dbReference type="PANTHER" id="PTHR39218:SF1">
    <property type="entry name" value="OXIDOREDUCTASE 14 KDA SUBUNIT, PUTATIVE (AFU_ORTHOLOGUE AFUA_1G12110)-RELATED"/>
    <property type="match status" value="1"/>
</dbReference>
<dbReference type="PANTHER" id="PTHR39218">
    <property type="entry name" value="OXIDOREDUCTASE 14 KDA SUBUNIT, PUTATIVE (AFU_ORTHOLOGUE AFUA_1G12110)-RELATED"/>
    <property type="match status" value="1"/>
</dbReference>
<accession>A0AAD9FQI1</accession>
<keyword evidence="1" id="KW-0812">Transmembrane</keyword>
<keyword evidence="1" id="KW-1133">Transmembrane helix</keyword>
<proteinExistence type="predicted"/>
<dbReference type="EMBL" id="JAODAN010000007">
    <property type="protein sequence ID" value="KAK1923157.1"/>
    <property type="molecule type" value="Genomic_DNA"/>
</dbReference>
<organism evidence="2 3">
    <name type="scientific">Papiliotrema laurentii</name>
    <name type="common">Cryptococcus laurentii</name>
    <dbReference type="NCBI Taxonomy" id="5418"/>
    <lineage>
        <taxon>Eukaryota</taxon>
        <taxon>Fungi</taxon>
        <taxon>Dikarya</taxon>
        <taxon>Basidiomycota</taxon>
        <taxon>Agaricomycotina</taxon>
        <taxon>Tremellomycetes</taxon>
        <taxon>Tremellales</taxon>
        <taxon>Rhynchogastremaceae</taxon>
        <taxon>Papiliotrema</taxon>
    </lineage>
</organism>
<dbReference type="Proteomes" id="UP001182556">
    <property type="component" value="Unassembled WGS sequence"/>
</dbReference>
<feature type="transmembrane region" description="Helical" evidence="1">
    <location>
        <begin position="49"/>
        <end position="66"/>
    </location>
</feature>
<feature type="transmembrane region" description="Helical" evidence="1">
    <location>
        <begin position="20"/>
        <end position="37"/>
    </location>
</feature>
<keyword evidence="3" id="KW-1185">Reference proteome</keyword>
<comment type="caution">
    <text evidence="2">The sequence shown here is derived from an EMBL/GenBank/DDBJ whole genome shotgun (WGS) entry which is preliminary data.</text>
</comment>
<evidence type="ECO:0000313" key="3">
    <source>
        <dbReference type="Proteomes" id="UP001182556"/>
    </source>
</evidence>
<protein>
    <submittedName>
        <fullName evidence="2">Uncharacterized protein</fullName>
    </submittedName>
</protein>
<evidence type="ECO:0000256" key="1">
    <source>
        <dbReference type="SAM" id="Phobius"/>
    </source>
</evidence>
<name>A0AAD9FQI1_PAPLA</name>
<sequence>MSDSTGTPPVATSSGLTQKMIGFAGFGCLVRVFQLAILKKPYSTAPQTYLYSAVGWGGVGYLWYHAEIRQKTLLYKAEQEFASRREKQREALSSSLGSAIPQ</sequence>
<gene>
    <name evidence="2" type="ORF">DB88DRAFT_511716</name>
</gene>
<dbReference type="AlphaFoldDB" id="A0AAD9FQI1"/>
<keyword evidence="1" id="KW-0472">Membrane</keyword>